<proteinExistence type="predicted"/>
<dbReference type="EMBL" id="JAGGNH010000002">
    <property type="protein sequence ID" value="KAJ0981559.1"/>
    <property type="molecule type" value="Genomic_DNA"/>
</dbReference>
<sequence length="135" mass="15410">MDSPLMRLSELKWFSAPSSTRFCDPEEYRRKLEESLTLDSEGKPFRMLVFKPSPRSCKKGLFLVDEMMQNEKKPSRTLLLIPLDITISLLVILVLSYLRNSYAEDDQETANDDGPENNPQYTTVYVGSLAPEASI</sequence>
<reference evidence="2" key="1">
    <citation type="submission" date="2021-03" db="EMBL/GenBank/DDBJ databases">
        <authorList>
            <person name="Li Z."/>
            <person name="Yang C."/>
        </authorList>
    </citation>
    <scope>NUCLEOTIDE SEQUENCE</scope>
    <source>
        <strain evidence="2">Dzin_1.0</strain>
        <tissue evidence="2">Leaf</tissue>
    </source>
</reference>
<gene>
    <name evidence="2" type="ORF">J5N97_009814</name>
</gene>
<keyword evidence="1" id="KW-1133">Transmembrane helix</keyword>
<evidence type="ECO:0000313" key="3">
    <source>
        <dbReference type="Proteomes" id="UP001085076"/>
    </source>
</evidence>
<keyword evidence="1" id="KW-0812">Transmembrane</keyword>
<keyword evidence="3" id="KW-1185">Reference proteome</keyword>
<comment type="caution">
    <text evidence="2">The sequence shown here is derived from an EMBL/GenBank/DDBJ whole genome shotgun (WGS) entry which is preliminary data.</text>
</comment>
<keyword evidence="1" id="KW-0472">Membrane</keyword>
<organism evidence="2 3">
    <name type="scientific">Dioscorea zingiberensis</name>
    <dbReference type="NCBI Taxonomy" id="325984"/>
    <lineage>
        <taxon>Eukaryota</taxon>
        <taxon>Viridiplantae</taxon>
        <taxon>Streptophyta</taxon>
        <taxon>Embryophyta</taxon>
        <taxon>Tracheophyta</taxon>
        <taxon>Spermatophyta</taxon>
        <taxon>Magnoliopsida</taxon>
        <taxon>Liliopsida</taxon>
        <taxon>Dioscoreales</taxon>
        <taxon>Dioscoreaceae</taxon>
        <taxon>Dioscorea</taxon>
    </lineage>
</organism>
<name>A0A9D5HM15_9LILI</name>
<reference evidence="2" key="2">
    <citation type="journal article" date="2022" name="Hortic Res">
        <title>The genome of Dioscorea zingiberensis sheds light on the biosynthesis, origin and evolution of the medicinally important diosgenin saponins.</title>
        <authorList>
            <person name="Li Y."/>
            <person name="Tan C."/>
            <person name="Li Z."/>
            <person name="Guo J."/>
            <person name="Li S."/>
            <person name="Chen X."/>
            <person name="Wang C."/>
            <person name="Dai X."/>
            <person name="Yang H."/>
            <person name="Song W."/>
            <person name="Hou L."/>
            <person name="Xu J."/>
            <person name="Tong Z."/>
            <person name="Xu A."/>
            <person name="Yuan X."/>
            <person name="Wang W."/>
            <person name="Yang Q."/>
            <person name="Chen L."/>
            <person name="Sun Z."/>
            <person name="Wang K."/>
            <person name="Pan B."/>
            <person name="Chen J."/>
            <person name="Bao Y."/>
            <person name="Liu F."/>
            <person name="Qi X."/>
            <person name="Gang D.R."/>
            <person name="Wen J."/>
            <person name="Li J."/>
        </authorList>
    </citation>
    <scope>NUCLEOTIDE SEQUENCE</scope>
    <source>
        <strain evidence="2">Dzin_1.0</strain>
    </source>
</reference>
<dbReference type="OrthoDB" id="2003172at2759"/>
<protein>
    <submittedName>
        <fullName evidence="2">Uncharacterized protein</fullName>
    </submittedName>
</protein>
<evidence type="ECO:0000313" key="2">
    <source>
        <dbReference type="EMBL" id="KAJ0981559.1"/>
    </source>
</evidence>
<accession>A0A9D5HM15</accession>
<dbReference type="AlphaFoldDB" id="A0A9D5HM15"/>
<feature type="transmembrane region" description="Helical" evidence="1">
    <location>
        <begin position="77"/>
        <end position="98"/>
    </location>
</feature>
<dbReference type="Proteomes" id="UP001085076">
    <property type="component" value="Miscellaneous, Linkage group lg02"/>
</dbReference>
<evidence type="ECO:0000256" key="1">
    <source>
        <dbReference type="SAM" id="Phobius"/>
    </source>
</evidence>